<evidence type="ECO:0000313" key="1">
    <source>
        <dbReference type="EMBL" id="GFX91185.1"/>
    </source>
</evidence>
<protein>
    <submittedName>
        <fullName evidence="1">Uncharacterized protein</fullName>
    </submittedName>
</protein>
<name>A0A8X6RIP5_TRICX</name>
<proteinExistence type="predicted"/>
<dbReference type="AlphaFoldDB" id="A0A8X6RIP5"/>
<comment type="caution">
    <text evidence="1">The sequence shown here is derived from an EMBL/GenBank/DDBJ whole genome shotgun (WGS) entry which is preliminary data.</text>
</comment>
<dbReference type="Proteomes" id="UP000887159">
    <property type="component" value="Unassembled WGS sequence"/>
</dbReference>
<sequence>MKVNLTTDGAPSLTGSVIGVLAMGIIDDDLPHFFPYNSIIYQQGLYCNILNLRHVMRICMEIANPVQGRILQRKTFLVQL</sequence>
<reference evidence="1" key="1">
    <citation type="submission" date="2020-08" db="EMBL/GenBank/DDBJ databases">
        <title>Multicomponent nature underlies the extraordinary mechanical properties of spider dragline silk.</title>
        <authorList>
            <person name="Kono N."/>
            <person name="Nakamura H."/>
            <person name="Mori M."/>
            <person name="Yoshida Y."/>
            <person name="Ohtoshi R."/>
            <person name="Malay A.D."/>
            <person name="Moran D.A.P."/>
            <person name="Tomita M."/>
            <person name="Numata K."/>
            <person name="Arakawa K."/>
        </authorList>
    </citation>
    <scope>NUCLEOTIDE SEQUENCE</scope>
</reference>
<organism evidence="1 2">
    <name type="scientific">Trichonephila clavipes</name>
    <name type="common">Golden silk orbweaver</name>
    <name type="synonym">Nephila clavipes</name>
    <dbReference type="NCBI Taxonomy" id="2585209"/>
    <lineage>
        <taxon>Eukaryota</taxon>
        <taxon>Metazoa</taxon>
        <taxon>Ecdysozoa</taxon>
        <taxon>Arthropoda</taxon>
        <taxon>Chelicerata</taxon>
        <taxon>Arachnida</taxon>
        <taxon>Araneae</taxon>
        <taxon>Araneomorphae</taxon>
        <taxon>Entelegynae</taxon>
        <taxon>Araneoidea</taxon>
        <taxon>Nephilidae</taxon>
        <taxon>Trichonephila</taxon>
    </lineage>
</organism>
<accession>A0A8X6RIP5</accession>
<gene>
    <name evidence="1" type="ORF">TNCV_1246001</name>
</gene>
<keyword evidence="2" id="KW-1185">Reference proteome</keyword>
<evidence type="ECO:0000313" key="2">
    <source>
        <dbReference type="Proteomes" id="UP000887159"/>
    </source>
</evidence>
<dbReference type="EMBL" id="BMAU01021123">
    <property type="protein sequence ID" value="GFX91185.1"/>
    <property type="molecule type" value="Genomic_DNA"/>
</dbReference>